<dbReference type="AlphaFoldDB" id="A0AAV7GNN8"/>
<reference evidence="4 5" key="1">
    <citation type="journal article" date="2021" name="Hortic Res">
        <title>Chromosome-scale assembly of the Dendrobium chrysotoxum genome enhances the understanding of orchid evolution.</title>
        <authorList>
            <person name="Zhang Y."/>
            <person name="Zhang G.Q."/>
            <person name="Zhang D."/>
            <person name="Liu X.D."/>
            <person name="Xu X.Y."/>
            <person name="Sun W.H."/>
            <person name="Yu X."/>
            <person name="Zhu X."/>
            <person name="Wang Z.W."/>
            <person name="Zhao X."/>
            <person name="Zhong W.Y."/>
            <person name="Chen H."/>
            <person name="Yin W.L."/>
            <person name="Huang T."/>
            <person name="Niu S.C."/>
            <person name="Liu Z.J."/>
        </authorList>
    </citation>
    <scope>NUCLEOTIDE SEQUENCE [LARGE SCALE GENOMIC DNA]</scope>
    <source>
        <strain evidence="4">Lindl</strain>
    </source>
</reference>
<feature type="compositionally biased region" description="Polar residues" evidence="1">
    <location>
        <begin position="140"/>
        <end position="151"/>
    </location>
</feature>
<feature type="compositionally biased region" description="Low complexity" evidence="1">
    <location>
        <begin position="123"/>
        <end position="135"/>
    </location>
</feature>
<dbReference type="EMBL" id="JAGFBR010000012">
    <property type="protein sequence ID" value="KAH0457825.1"/>
    <property type="molecule type" value="Genomic_DNA"/>
</dbReference>
<dbReference type="GO" id="GO:0031124">
    <property type="term" value="P:mRNA 3'-end processing"/>
    <property type="evidence" value="ECO:0007669"/>
    <property type="project" value="InterPro"/>
</dbReference>
<organism evidence="4 5">
    <name type="scientific">Dendrobium chrysotoxum</name>
    <name type="common">Orchid</name>
    <dbReference type="NCBI Taxonomy" id="161865"/>
    <lineage>
        <taxon>Eukaryota</taxon>
        <taxon>Viridiplantae</taxon>
        <taxon>Streptophyta</taxon>
        <taxon>Embryophyta</taxon>
        <taxon>Tracheophyta</taxon>
        <taxon>Spermatophyta</taxon>
        <taxon>Magnoliopsida</taxon>
        <taxon>Liliopsida</taxon>
        <taxon>Asparagales</taxon>
        <taxon>Orchidaceae</taxon>
        <taxon>Epidendroideae</taxon>
        <taxon>Malaxideae</taxon>
        <taxon>Dendrobiinae</taxon>
        <taxon>Dendrobium</taxon>
    </lineage>
</organism>
<evidence type="ECO:0000313" key="5">
    <source>
        <dbReference type="Proteomes" id="UP000775213"/>
    </source>
</evidence>
<dbReference type="InterPro" id="IPR026896">
    <property type="entry name" value="CSTF_C"/>
</dbReference>
<feature type="compositionally biased region" description="Pro residues" evidence="1">
    <location>
        <begin position="218"/>
        <end position="231"/>
    </location>
</feature>
<accession>A0AAV7GNN8</accession>
<comment type="caution">
    <text evidence="4">The sequence shown here is derived from an EMBL/GenBank/DDBJ whole genome shotgun (WGS) entry which is preliminary data.</text>
</comment>
<feature type="compositionally biased region" description="Polar residues" evidence="1">
    <location>
        <begin position="233"/>
        <end position="242"/>
    </location>
</feature>
<sequence>MAARQQQQQQQFSGDRFTSHIAGMSKSQLYDIMSQLKVLIDQNQKQARQILIENPLLTRALFQAQIMLGMVQPPQVMPNVQQQILPQSAQAGHKTIIQTGQPLPAQPGLQGQKNSQPSVPAKQQQPQYPSISIPPASVPQPGNYQSQQMISSPAHLAQQAKGFFSGPHGLPPHSSQIRNLPHPPHPHSHFPMLQSHVPMVSSQPQPSLQTPGMFHQPLQPPLPQQPRPPMQPFSHQLPSQMPHSLGFPPSSAPQHLLSPPLFHSGSLPPTSFPQGQPPLPNLPPPQQFYQGGSLMSSDYRNPAGTFMHAERGPWIPGLTEKPTAGPLAGPSPPPLGQIATGPVGQPPRLPLLSPEMEKAVLQQVLMLTPEQINLLPPEQRNQEKINLFGVGASSRSAEN</sequence>
<feature type="domain" description="Transcription termination and cleavage factor C-terminal" evidence="2">
    <location>
        <begin position="359"/>
        <end position="382"/>
    </location>
</feature>
<evidence type="ECO:0000259" key="2">
    <source>
        <dbReference type="Pfam" id="PF14304"/>
    </source>
</evidence>
<dbReference type="Proteomes" id="UP000775213">
    <property type="component" value="Unassembled WGS sequence"/>
</dbReference>
<protein>
    <submittedName>
        <fullName evidence="4">Uncharacterized protein</fullName>
    </submittedName>
</protein>
<dbReference type="Gene3D" id="1.25.40.630">
    <property type="match status" value="1"/>
</dbReference>
<dbReference type="Pfam" id="PF14327">
    <property type="entry name" value="CSTF2_hinge"/>
    <property type="match status" value="1"/>
</dbReference>
<dbReference type="Pfam" id="PF14304">
    <property type="entry name" value="CSTF_C"/>
    <property type="match status" value="1"/>
</dbReference>
<evidence type="ECO:0000256" key="1">
    <source>
        <dbReference type="SAM" id="MobiDB-lite"/>
    </source>
</evidence>
<dbReference type="Gene3D" id="1.10.20.70">
    <property type="entry name" value="Transcription termination and cleavage factor, C-terminal domain"/>
    <property type="match status" value="1"/>
</dbReference>
<evidence type="ECO:0000259" key="3">
    <source>
        <dbReference type="Pfam" id="PF14327"/>
    </source>
</evidence>
<evidence type="ECO:0000313" key="4">
    <source>
        <dbReference type="EMBL" id="KAH0457825.1"/>
    </source>
</evidence>
<feature type="domain" description="Cleavage stimulation factor subunit 2 hinge" evidence="3">
    <location>
        <begin position="5"/>
        <end position="76"/>
    </location>
</feature>
<keyword evidence="5" id="KW-1185">Reference proteome</keyword>
<dbReference type="PANTHER" id="PTHR47866">
    <property type="entry name" value="HYDROXYPROLINE-RICH GLYCOPROTEIN FAMILY PROTEIN"/>
    <property type="match status" value="1"/>
</dbReference>
<feature type="compositionally biased region" description="Low complexity" evidence="1">
    <location>
        <begin position="99"/>
        <end position="112"/>
    </location>
</feature>
<feature type="region of interest" description="Disordered" evidence="1">
    <location>
        <begin position="99"/>
        <end position="281"/>
    </location>
</feature>
<proteinExistence type="predicted"/>
<dbReference type="PANTHER" id="PTHR47866:SF2">
    <property type="entry name" value="HYDROXYPROLINE-RICH GLYCOPROTEIN FAMILY PROTEIN"/>
    <property type="match status" value="1"/>
</dbReference>
<feature type="compositionally biased region" description="Polar residues" evidence="1">
    <location>
        <begin position="200"/>
        <end position="210"/>
    </location>
</feature>
<gene>
    <name evidence="4" type="ORF">IEQ34_013140</name>
</gene>
<feature type="compositionally biased region" description="Polar residues" evidence="1">
    <location>
        <begin position="113"/>
        <end position="122"/>
    </location>
</feature>
<name>A0AAV7GNN8_DENCH</name>
<dbReference type="InterPro" id="IPR038192">
    <property type="entry name" value="CSTF_C_sf"/>
</dbReference>
<dbReference type="InterPro" id="IPR025742">
    <property type="entry name" value="CSTF2_hinge"/>
</dbReference>